<name>A0A4Q7PC01_9BACT</name>
<dbReference type="AlphaFoldDB" id="A0A4Q7PC01"/>
<sequence>MIDLLLRAFAPTCIQADNHIGIFSFVFLYLIALNSFGQQDDLKKFEKAIHKFGTKPMDYVTNRLEKSDLLVFDDGFHSALEPFIFYEDMIKNKVISEKLDFIFIEVFHMDTQDNLDAFFAAPEKDFSLLHEVFQNDYSGYGWPYESYLNLLSVIWDIRQTPSLKNKLQVIAVSPPIYWKAIETRRDYDVFLKTLDSRDYFMYHEINTSMENFNQGKKGVFLTNTRHAYKNIKNKEGETYWNTNTFFNHFNPGRTFSIRFHNLFLSIVEKRVGEPSKNSAEGLENFEFNWVQAANGLWERAFLNNNQLPVGLDLKNNVFGKTPYLGNHALNMQKQTLMSDAYDGLIFLKPVEEMKKSERTAFFITEEFKKELKRRIEILEGEGLSDFLKQNNAGILEEWIDSFSVISKTK</sequence>
<keyword evidence="2" id="KW-1185">Reference proteome</keyword>
<dbReference type="Proteomes" id="UP000292209">
    <property type="component" value="Unassembled WGS sequence"/>
</dbReference>
<gene>
    <name evidence="1" type="ORF">BC751_3428</name>
</gene>
<comment type="caution">
    <text evidence="1">The sequence shown here is derived from an EMBL/GenBank/DDBJ whole genome shotgun (WGS) entry which is preliminary data.</text>
</comment>
<organism evidence="1 2">
    <name type="scientific">Cecembia calidifontis</name>
    <dbReference type="NCBI Taxonomy" id="1187080"/>
    <lineage>
        <taxon>Bacteria</taxon>
        <taxon>Pseudomonadati</taxon>
        <taxon>Bacteroidota</taxon>
        <taxon>Cytophagia</taxon>
        <taxon>Cytophagales</taxon>
        <taxon>Cyclobacteriaceae</taxon>
        <taxon>Cecembia</taxon>
    </lineage>
</organism>
<dbReference type="EMBL" id="SGXG01000001">
    <property type="protein sequence ID" value="RZS97801.1"/>
    <property type="molecule type" value="Genomic_DNA"/>
</dbReference>
<reference evidence="1 2" key="1">
    <citation type="submission" date="2019-02" db="EMBL/GenBank/DDBJ databases">
        <title>Genomic Encyclopedia of Archaeal and Bacterial Type Strains, Phase II (KMG-II): from individual species to whole genera.</title>
        <authorList>
            <person name="Goeker M."/>
        </authorList>
    </citation>
    <scope>NUCLEOTIDE SEQUENCE [LARGE SCALE GENOMIC DNA]</scope>
    <source>
        <strain evidence="1 2">DSM 21411</strain>
    </source>
</reference>
<accession>A0A4Q7PC01</accession>
<evidence type="ECO:0000313" key="2">
    <source>
        <dbReference type="Proteomes" id="UP000292209"/>
    </source>
</evidence>
<protein>
    <submittedName>
        <fullName evidence="1">Uncharacterized protein</fullName>
    </submittedName>
</protein>
<evidence type="ECO:0000313" key="1">
    <source>
        <dbReference type="EMBL" id="RZS97801.1"/>
    </source>
</evidence>
<proteinExistence type="predicted"/>